<proteinExistence type="predicted"/>
<dbReference type="AlphaFoldDB" id="A0A7K1Y7K1"/>
<reference evidence="1 2" key="1">
    <citation type="submission" date="2019-11" db="EMBL/GenBank/DDBJ databases">
        <title>Pedobacter sp. HMF7647 Genome sequencing and assembly.</title>
        <authorList>
            <person name="Kang H."/>
            <person name="Kim H."/>
            <person name="Joh K."/>
        </authorList>
    </citation>
    <scope>NUCLEOTIDE SEQUENCE [LARGE SCALE GENOMIC DNA]</scope>
    <source>
        <strain evidence="1 2">HMF7647</strain>
    </source>
</reference>
<gene>
    <name evidence="1" type="ORF">GS399_05250</name>
</gene>
<dbReference type="EMBL" id="WVHT01000002">
    <property type="protein sequence ID" value="MXV50371.1"/>
    <property type="molecule type" value="Genomic_DNA"/>
</dbReference>
<comment type="caution">
    <text evidence="1">The sequence shown here is derived from an EMBL/GenBank/DDBJ whole genome shotgun (WGS) entry which is preliminary data.</text>
</comment>
<accession>A0A7K1Y7K1</accession>
<dbReference type="RefSeq" id="WP_160843548.1">
    <property type="nucleotide sequence ID" value="NZ_WVHT01000002.1"/>
</dbReference>
<name>A0A7K1Y7K1_9SPHI</name>
<organism evidence="1 2">
    <name type="scientific">Hufsiella arboris</name>
    <dbReference type="NCBI Taxonomy" id="2695275"/>
    <lineage>
        <taxon>Bacteria</taxon>
        <taxon>Pseudomonadati</taxon>
        <taxon>Bacteroidota</taxon>
        <taxon>Sphingobacteriia</taxon>
        <taxon>Sphingobacteriales</taxon>
        <taxon>Sphingobacteriaceae</taxon>
        <taxon>Hufsiella</taxon>
    </lineage>
</organism>
<sequence length="289" mass="31886">MYSVPGQSLQSVTDNGSTTTNRVGIGNVYLSPGNTEHAGYIEFYKGGVQNSRLGYIGYDNSNVTYSAEQGNHTFYGNLVANNKVGIGAAPLAPLDVSGDMILRNYQNIKGGGSSILFTPYGDDYPHSASIRSYLDYAEGVNSRVRLVLSSFWAGKNQDELTLIGGSVGIGTKLPDEKLTVYGNIHAQGVRVDLNVPYADYVFNEDYQLPALSDLRCYISQHHHLPEIPSAQQVAKDGINLGEMNVKLLQKIEELTLYLIEKDEQLKREHQSNETLIKRLDAIEKQISNY</sequence>
<keyword evidence="2" id="KW-1185">Reference proteome</keyword>
<dbReference type="Proteomes" id="UP000466586">
    <property type="component" value="Unassembled WGS sequence"/>
</dbReference>
<protein>
    <submittedName>
        <fullName evidence="1">Uncharacterized protein</fullName>
    </submittedName>
</protein>
<evidence type="ECO:0000313" key="2">
    <source>
        <dbReference type="Proteomes" id="UP000466586"/>
    </source>
</evidence>
<evidence type="ECO:0000313" key="1">
    <source>
        <dbReference type="EMBL" id="MXV50371.1"/>
    </source>
</evidence>